<dbReference type="Proteomes" id="UP001597090">
    <property type="component" value="Unassembled WGS sequence"/>
</dbReference>
<dbReference type="PRINTS" id="PR00508">
    <property type="entry name" value="S21N4MTFRASE"/>
</dbReference>
<protein>
    <recommendedName>
        <fullName evidence="3">Methyltransferase</fullName>
        <ecNumber evidence="3">2.1.1.-</ecNumber>
    </recommendedName>
</protein>
<evidence type="ECO:0000259" key="4">
    <source>
        <dbReference type="Pfam" id="PF01555"/>
    </source>
</evidence>
<gene>
    <name evidence="5" type="ORF">ACFQZQ_12520</name>
</gene>
<dbReference type="InterPro" id="IPR001091">
    <property type="entry name" value="RM_Methyltransferase"/>
</dbReference>
<dbReference type="Pfam" id="PF01555">
    <property type="entry name" value="N6_N4_Mtase"/>
    <property type="match status" value="1"/>
</dbReference>
<comment type="similarity">
    <text evidence="3">Belongs to the N(4)/N(6)-methyltransferase family.</text>
</comment>
<reference evidence="6" key="1">
    <citation type="journal article" date="2019" name="Int. J. Syst. Evol. Microbiol.">
        <title>The Global Catalogue of Microorganisms (GCM) 10K type strain sequencing project: providing services to taxonomists for standard genome sequencing and annotation.</title>
        <authorList>
            <consortium name="The Broad Institute Genomics Platform"/>
            <consortium name="The Broad Institute Genome Sequencing Center for Infectious Disease"/>
            <person name="Wu L."/>
            <person name="Ma J."/>
        </authorList>
    </citation>
    <scope>NUCLEOTIDE SEQUENCE [LARGE SCALE GENOMIC DNA]</scope>
    <source>
        <strain evidence="6">CCUG 55491</strain>
    </source>
</reference>
<dbReference type="EC" id="2.1.1.-" evidence="3"/>
<keyword evidence="6" id="KW-1185">Reference proteome</keyword>
<keyword evidence="1 5" id="KW-0489">Methyltransferase</keyword>
<evidence type="ECO:0000256" key="1">
    <source>
        <dbReference type="ARBA" id="ARBA00022603"/>
    </source>
</evidence>
<dbReference type="InterPro" id="IPR029063">
    <property type="entry name" value="SAM-dependent_MTases_sf"/>
</dbReference>
<comment type="caution">
    <text evidence="5">The sequence shown here is derived from an EMBL/GenBank/DDBJ whole genome shotgun (WGS) entry which is preliminary data.</text>
</comment>
<dbReference type="SUPFAM" id="SSF53335">
    <property type="entry name" value="S-adenosyl-L-methionine-dependent methyltransferases"/>
    <property type="match status" value="1"/>
</dbReference>
<keyword evidence="2" id="KW-0808">Transferase</keyword>
<evidence type="ECO:0000256" key="3">
    <source>
        <dbReference type="RuleBase" id="RU362026"/>
    </source>
</evidence>
<feature type="domain" description="DNA methylase N-4/N-6" evidence="4">
    <location>
        <begin position="154"/>
        <end position="277"/>
    </location>
</feature>
<evidence type="ECO:0000313" key="5">
    <source>
        <dbReference type="EMBL" id="MFD0740100.1"/>
    </source>
</evidence>
<dbReference type="InterPro" id="IPR002941">
    <property type="entry name" value="DNA_methylase_N4/N6"/>
</dbReference>
<accession>A0ABW2YNV1</accession>
<evidence type="ECO:0000256" key="2">
    <source>
        <dbReference type="ARBA" id="ARBA00022679"/>
    </source>
</evidence>
<proteinExistence type="inferred from homology"/>
<name>A0ABW2YNV1_9GAMM</name>
<dbReference type="GO" id="GO:0032259">
    <property type="term" value="P:methylation"/>
    <property type="evidence" value="ECO:0007669"/>
    <property type="project" value="UniProtKB-KW"/>
</dbReference>
<dbReference type="Gene3D" id="3.40.50.150">
    <property type="entry name" value="Vaccinia Virus protein VP39"/>
    <property type="match status" value="1"/>
</dbReference>
<evidence type="ECO:0000313" key="6">
    <source>
        <dbReference type="Proteomes" id="UP001597090"/>
    </source>
</evidence>
<organism evidence="5 6">
    <name type="scientific">Lysobacter koreensis</name>
    <dbReference type="NCBI Taxonomy" id="266122"/>
    <lineage>
        <taxon>Bacteria</taxon>
        <taxon>Pseudomonadati</taxon>
        <taxon>Pseudomonadota</taxon>
        <taxon>Gammaproteobacteria</taxon>
        <taxon>Lysobacterales</taxon>
        <taxon>Lysobacteraceae</taxon>
        <taxon>Lysobacter</taxon>
    </lineage>
</organism>
<sequence length="333" mass="37630">MERIAELRDDYDRVLYRPEAQIQPEQVQIIYHPATLAQLCYLRNMLVDSLEPADAFLLGCLLGIMHGAERQDGTSAYASISMPNTFSMSPNYVRRYVAQNRLNRVERDVFSMLEDKVRRLAADPEPREYDACVSACDAKQLATCDALRDVMGKVDLIVTSPPYLDVVNYAKQNWIRNWLLEEGSTSHLAKSLDDDLNLSEWMGFSSLVLDQMRQVLSPSGVIVFVVGDVVRPRKGSISLAREFIRRVAHDGHFGFVGCLDDHIGAEIKTTRIWADTKGRATQMDRIIVLAKNEPEIRVSQLDQAFEGAGLIEDSKRYLSARHLAEYARQFAGT</sequence>
<dbReference type="GO" id="GO:0008168">
    <property type="term" value="F:methyltransferase activity"/>
    <property type="evidence" value="ECO:0007669"/>
    <property type="project" value="UniProtKB-KW"/>
</dbReference>
<dbReference type="EMBL" id="JBHTIH010000007">
    <property type="protein sequence ID" value="MFD0740100.1"/>
    <property type="molecule type" value="Genomic_DNA"/>
</dbReference>